<dbReference type="PANTHER" id="PTHR12459">
    <property type="entry name" value="TRANSMEMBRANE PROTEIN 135-RELATED"/>
    <property type="match status" value="1"/>
</dbReference>
<organism evidence="3 4">
    <name type="scientific">Rhizopus oryzae</name>
    <name type="common">Mucormycosis agent</name>
    <name type="synonym">Rhizopus arrhizus var. delemar</name>
    <dbReference type="NCBI Taxonomy" id="64495"/>
    <lineage>
        <taxon>Eukaryota</taxon>
        <taxon>Fungi</taxon>
        <taxon>Fungi incertae sedis</taxon>
        <taxon>Mucoromycota</taxon>
        <taxon>Mucoromycotina</taxon>
        <taxon>Mucoromycetes</taxon>
        <taxon>Mucorales</taxon>
        <taxon>Mucorineae</taxon>
        <taxon>Rhizopodaceae</taxon>
        <taxon>Rhizopus</taxon>
    </lineage>
</organism>
<accession>A0A9P6X8B7</accession>
<dbReference type="Pfam" id="PF15982">
    <property type="entry name" value="TMEM135_C_rich"/>
    <property type="match status" value="1"/>
</dbReference>
<feature type="compositionally biased region" description="Basic and acidic residues" evidence="1">
    <location>
        <begin position="16"/>
        <end position="40"/>
    </location>
</feature>
<dbReference type="Proteomes" id="UP000716291">
    <property type="component" value="Unassembled WGS sequence"/>
</dbReference>
<name>A0A9P6X8B7_RHIOR</name>
<dbReference type="AlphaFoldDB" id="A0A9P6X8B7"/>
<evidence type="ECO:0000313" key="3">
    <source>
        <dbReference type="EMBL" id="KAG1307678.1"/>
    </source>
</evidence>
<dbReference type="OrthoDB" id="291792at2759"/>
<dbReference type="InterPro" id="IPR026749">
    <property type="entry name" value="Tmem135"/>
</dbReference>
<keyword evidence="4" id="KW-1185">Reference proteome</keyword>
<evidence type="ECO:0000313" key="4">
    <source>
        <dbReference type="Proteomes" id="UP000716291"/>
    </source>
</evidence>
<dbReference type="PANTHER" id="PTHR12459:SF6">
    <property type="entry name" value="GB|AAD46013.1"/>
    <property type="match status" value="1"/>
</dbReference>
<feature type="domain" description="Transmembrane protein 135 N-terminal" evidence="2">
    <location>
        <begin position="406"/>
        <end position="543"/>
    </location>
</feature>
<dbReference type="InterPro" id="IPR031926">
    <property type="entry name" value="TMEM135_N"/>
</dbReference>
<reference evidence="3" key="1">
    <citation type="journal article" date="2020" name="Microb. Genom.">
        <title>Genetic diversity of clinical and environmental Mucorales isolates obtained from an investigation of mucormycosis cases among solid organ transplant recipients.</title>
        <authorList>
            <person name="Nguyen M.H."/>
            <person name="Kaul D."/>
            <person name="Muto C."/>
            <person name="Cheng S.J."/>
            <person name="Richter R.A."/>
            <person name="Bruno V.M."/>
            <person name="Liu G."/>
            <person name="Beyhan S."/>
            <person name="Sundermann A.J."/>
            <person name="Mounaud S."/>
            <person name="Pasculle A.W."/>
            <person name="Nierman W.C."/>
            <person name="Driscoll E."/>
            <person name="Cumbie R."/>
            <person name="Clancy C.J."/>
            <person name="Dupont C.L."/>
        </authorList>
    </citation>
    <scope>NUCLEOTIDE SEQUENCE</scope>
    <source>
        <strain evidence="3">GL11</strain>
    </source>
</reference>
<comment type="caution">
    <text evidence="3">The sequence shown here is derived from an EMBL/GenBank/DDBJ whole genome shotgun (WGS) entry which is preliminary data.</text>
</comment>
<dbReference type="EMBL" id="JAANQT010000904">
    <property type="protein sequence ID" value="KAG1307678.1"/>
    <property type="molecule type" value="Genomic_DNA"/>
</dbReference>
<evidence type="ECO:0000259" key="2">
    <source>
        <dbReference type="Pfam" id="PF15982"/>
    </source>
</evidence>
<gene>
    <name evidence="3" type="ORF">G6F64_006623</name>
</gene>
<proteinExistence type="predicted"/>
<protein>
    <recommendedName>
        <fullName evidence="2">Transmembrane protein 135 N-terminal domain-containing protein</fullName>
    </recommendedName>
</protein>
<evidence type="ECO:0000256" key="1">
    <source>
        <dbReference type="SAM" id="MobiDB-lite"/>
    </source>
</evidence>
<feature type="region of interest" description="Disordered" evidence="1">
    <location>
        <begin position="1"/>
        <end position="40"/>
    </location>
</feature>
<sequence length="675" mass="76559">MDQLKHETSHPCPFKMDGECKEGLDRVDQEEGKGKKKRDQDVGVMRIESVPSLQVEEKLIDGDRLLFKRSMSLESHRLLLIYSKGGTGSKESDSVRSPCTDNITAFFTNPPLQHKGIGCESIERKRCWQLRLAKTLGGSSTVKKDEGGVTDEESVEKLIERLKRNPSERFDPEDWPRPKTYRQVWHHALKGGARGFILAYGVRAGVNFCLYLIRVIRKKAPIGKILEASLKSLDAFRFAAMFGSFSFLWKSVNNGLRIYRNKDDRLNGLISGAVAGLSILFEKEERRIDLAQQLLVRALQAIYNAGKARNIFYFRNGDALLFAITCAQVLYAYTMRPDTLPPDFYSFMVKTARCPKESLLLNNENVRGFPVTPQHAIESIRHLRPTPHALKTLSQLPLDAPAIPCEALHPWLDDCHLTAVERFIKVFKSFLPIYGTLHFVPMFLLRTQHLRKDPLTMLSKTTKATLKSGAFLATFVTLYQYQICMHRQLLKTGLLGRLNSKYLYGLAGFFCSYPAIFIEDKKRRSELALYVLPKAVQSFYSIAYSHQWIFKLKYFEVLMASTAMGIIMSFYQEEADVLSSFKVNAFQHWMHSSRMIKAYMISSGQSEVSIRSSSKRTSVHGSQASQSFLLIKDAEGAFEASVPDSEVDTRKSVEHEHVACFPLKGLGKRKARGGE</sequence>